<evidence type="ECO:0000313" key="2">
    <source>
        <dbReference type="EMBL" id="KAG2484448.1"/>
    </source>
</evidence>
<sequence>MTWEPDACVLRRLSAERAFRCLADVGPVFFIGDSITRYQYLALIYFLATGRYQNPYNGDDSVTNVGMHPGGPIKGHHNLWKYARDQVQRHGPRGTSMATTVRRQDRLEQARTSLPTAYGSRQRYYTSYAAPSDFTAFYAWTRDAINQLEGEGGEGRSAEQAGDAAGEGDATAGAGGAPGKRKDGSGEPGASGEGGSAARRGTRAAAATEAPWRRKRPANQPQQTPSPPAAEPPAAPEASPCSQGLPATDGPRAPADTPVPAAAAVPQGLFTPDRPRPAEGSPNPKTAPFPKSLELPPALPALENPSVPEVCAAAKAQARRARAQPAPGDGHPGRVVWHRCTTPQPELREMLDAAEAEIAAFAAGMGVPVLDLRGVTTAAARQGLVTTWTPDTVHFNQWVYGEFNDITLNVLCPPEP</sequence>
<gene>
    <name evidence="2" type="ORF">HYH03_016758</name>
</gene>
<feature type="compositionally biased region" description="Low complexity" evidence="1">
    <location>
        <begin position="161"/>
        <end position="172"/>
    </location>
</feature>
<feature type="compositionally biased region" description="Gly residues" evidence="1">
    <location>
        <begin position="186"/>
        <end position="195"/>
    </location>
</feature>
<reference evidence="2" key="1">
    <citation type="journal article" date="2020" name="bioRxiv">
        <title>Comparative genomics of Chlamydomonas.</title>
        <authorList>
            <person name="Craig R.J."/>
            <person name="Hasan A.R."/>
            <person name="Ness R.W."/>
            <person name="Keightley P.D."/>
        </authorList>
    </citation>
    <scope>NUCLEOTIDE SEQUENCE</scope>
    <source>
        <strain evidence="2">CCAP 11/70</strain>
    </source>
</reference>
<protein>
    <submittedName>
        <fullName evidence="2">Uncharacterized protein</fullName>
    </submittedName>
</protein>
<feature type="region of interest" description="Disordered" evidence="1">
    <location>
        <begin position="90"/>
        <end position="112"/>
    </location>
</feature>
<dbReference type="SUPFAM" id="SSF52266">
    <property type="entry name" value="SGNH hydrolase"/>
    <property type="match status" value="1"/>
</dbReference>
<keyword evidence="3" id="KW-1185">Reference proteome</keyword>
<evidence type="ECO:0000313" key="3">
    <source>
        <dbReference type="Proteomes" id="UP000612055"/>
    </source>
</evidence>
<name>A0A835XKF1_9CHLO</name>
<accession>A0A835XKF1</accession>
<feature type="compositionally biased region" description="Pro residues" evidence="1">
    <location>
        <begin position="224"/>
        <end position="235"/>
    </location>
</feature>
<feature type="compositionally biased region" description="Low complexity" evidence="1">
    <location>
        <begin position="251"/>
        <end position="266"/>
    </location>
</feature>
<dbReference type="Proteomes" id="UP000612055">
    <property type="component" value="Unassembled WGS sequence"/>
</dbReference>
<feature type="compositionally biased region" description="Low complexity" evidence="1">
    <location>
        <begin position="196"/>
        <end position="210"/>
    </location>
</feature>
<dbReference type="AlphaFoldDB" id="A0A835XKF1"/>
<dbReference type="EMBL" id="JAEHOE010000150">
    <property type="protein sequence ID" value="KAG2484448.1"/>
    <property type="molecule type" value="Genomic_DNA"/>
</dbReference>
<evidence type="ECO:0000256" key="1">
    <source>
        <dbReference type="SAM" id="MobiDB-lite"/>
    </source>
</evidence>
<proteinExistence type="predicted"/>
<dbReference type="OrthoDB" id="413579at2759"/>
<organism evidence="2 3">
    <name type="scientific">Edaphochlamys debaryana</name>
    <dbReference type="NCBI Taxonomy" id="47281"/>
    <lineage>
        <taxon>Eukaryota</taxon>
        <taxon>Viridiplantae</taxon>
        <taxon>Chlorophyta</taxon>
        <taxon>core chlorophytes</taxon>
        <taxon>Chlorophyceae</taxon>
        <taxon>CS clade</taxon>
        <taxon>Chlamydomonadales</taxon>
        <taxon>Chlamydomonadales incertae sedis</taxon>
        <taxon>Edaphochlamys</taxon>
    </lineage>
</organism>
<feature type="region of interest" description="Disordered" evidence="1">
    <location>
        <begin position="315"/>
        <end position="334"/>
    </location>
</feature>
<comment type="caution">
    <text evidence="2">The sequence shown here is derived from an EMBL/GenBank/DDBJ whole genome shotgun (WGS) entry which is preliminary data.</text>
</comment>
<feature type="region of interest" description="Disordered" evidence="1">
    <location>
        <begin position="150"/>
        <end position="301"/>
    </location>
</feature>